<dbReference type="AlphaFoldDB" id="A0A0F9F5G2"/>
<gene>
    <name evidence="1" type="ORF">LCGC14_2347160</name>
</gene>
<protein>
    <submittedName>
        <fullName evidence="1">Uncharacterized protein</fullName>
    </submittedName>
</protein>
<name>A0A0F9F5G2_9ZZZZ</name>
<evidence type="ECO:0000313" key="1">
    <source>
        <dbReference type="EMBL" id="KKL46282.1"/>
    </source>
</evidence>
<sequence length="62" mass="6566">LSQRFTCPACKRVTVTPICTTLDESGVSEHTVTDYPTADYPAANCAEWFGPDAPEAKTCGAA</sequence>
<reference evidence="1" key="1">
    <citation type="journal article" date="2015" name="Nature">
        <title>Complex archaea that bridge the gap between prokaryotes and eukaryotes.</title>
        <authorList>
            <person name="Spang A."/>
            <person name="Saw J.H."/>
            <person name="Jorgensen S.L."/>
            <person name="Zaremba-Niedzwiedzka K."/>
            <person name="Martijn J."/>
            <person name="Lind A.E."/>
            <person name="van Eijk R."/>
            <person name="Schleper C."/>
            <person name="Guy L."/>
            <person name="Ettema T.J."/>
        </authorList>
    </citation>
    <scope>NUCLEOTIDE SEQUENCE</scope>
</reference>
<dbReference type="EMBL" id="LAZR01034091">
    <property type="protein sequence ID" value="KKL46282.1"/>
    <property type="molecule type" value="Genomic_DNA"/>
</dbReference>
<accession>A0A0F9F5G2</accession>
<comment type="caution">
    <text evidence="1">The sequence shown here is derived from an EMBL/GenBank/DDBJ whole genome shotgun (WGS) entry which is preliminary data.</text>
</comment>
<proteinExistence type="predicted"/>
<organism evidence="1">
    <name type="scientific">marine sediment metagenome</name>
    <dbReference type="NCBI Taxonomy" id="412755"/>
    <lineage>
        <taxon>unclassified sequences</taxon>
        <taxon>metagenomes</taxon>
        <taxon>ecological metagenomes</taxon>
    </lineage>
</organism>
<feature type="non-terminal residue" evidence="1">
    <location>
        <position position="1"/>
    </location>
</feature>